<feature type="domain" description="Tetrapyrrole methylase" evidence="10">
    <location>
        <begin position="3"/>
        <end position="214"/>
    </location>
</feature>
<dbReference type="Gene3D" id="3.40.1010.10">
    <property type="entry name" value="Cobalt-precorrin-4 Transmethylase, Domain 1"/>
    <property type="match status" value="1"/>
</dbReference>
<evidence type="ECO:0000256" key="2">
    <source>
        <dbReference type="ARBA" id="ARBA00012162"/>
    </source>
</evidence>
<evidence type="ECO:0000259" key="10">
    <source>
        <dbReference type="Pfam" id="PF00590"/>
    </source>
</evidence>
<dbReference type="InterPro" id="IPR035996">
    <property type="entry name" value="4pyrrol_Methylase_sf"/>
</dbReference>
<dbReference type="NCBIfam" id="NF004790">
    <property type="entry name" value="PRK06136.1"/>
    <property type="match status" value="1"/>
</dbReference>
<keyword evidence="5 9" id="KW-0808">Transferase</keyword>
<evidence type="ECO:0000313" key="11">
    <source>
        <dbReference type="EMBL" id="RID88230.1"/>
    </source>
</evidence>
<dbReference type="NCBIfam" id="TIGR01469">
    <property type="entry name" value="cobA_cysG_Cterm"/>
    <property type="match status" value="1"/>
</dbReference>
<dbReference type="InterPro" id="IPR000878">
    <property type="entry name" value="4pyrrol_Mease"/>
</dbReference>
<dbReference type="EMBL" id="QWVS01000008">
    <property type="protein sequence ID" value="RID88230.1"/>
    <property type="molecule type" value="Genomic_DNA"/>
</dbReference>
<dbReference type="PROSITE" id="PS00839">
    <property type="entry name" value="SUMT_1"/>
    <property type="match status" value="1"/>
</dbReference>
<dbReference type="FunFam" id="3.40.1010.10:FF:000001">
    <property type="entry name" value="Siroheme synthase"/>
    <property type="match status" value="1"/>
</dbReference>
<dbReference type="GO" id="GO:0019354">
    <property type="term" value="P:siroheme biosynthetic process"/>
    <property type="evidence" value="ECO:0007669"/>
    <property type="project" value="InterPro"/>
</dbReference>
<keyword evidence="7" id="KW-0627">Porphyrin biosynthesis</keyword>
<evidence type="ECO:0000313" key="12">
    <source>
        <dbReference type="Proteomes" id="UP000266016"/>
    </source>
</evidence>
<dbReference type="EC" id="2.1.1.107" evidence="2"/>
<dbReference type="PANTHER" id="PTHR45790">
    <property type="entry name" value="SIROHEME SYNTHASE-RELATED"/>
    <property type="match status" value="1"/>
</dbReference>
<keyword evidence="12" id="KW-1185">Reference proteome</keyword>
<dbReference type="GO" id="GO:0004851">
    <property type="term" value="F:uroporphyrin-III C-methyltransferase activity"/>
    <property type="evidence" value="ECO:0007669"/>
    <property type="project" value="UniProtKB-EC"/>
</dbReference>
<gene>
    <name evidence="11" type="primary">cobA</name>
    <name evidence="11" type="ORF">D1953_04535</name>
</gene>
<dbReference type="InterPro" id="IPR003043">
    <property type="entry name" value="Uropor_MeTrfase_CS"/>
</dbReference>
<dbReference type="Gene3D" id="3.30.950.10">
    <property type="entry name" value="Methyltransferase, Cobalt-precorrin-4 Transmethylase, Domain 2"/>
    <property type="match status" value="1"/>
</dbReference>
<keyword evidence="4 9" id="KW-0489">Methyltransferase</keyword>
<dbReference type="AlphaFoldDB" id="A0A398BKF3"/>
<dbReference type="PROSITE" id="PS00840">
    <property type="entry name" value="SUMT_2"/>
    <property type="match status" value="1"/>
</dbReference>
<evidence type="ECO:0000256" key="8">
    <source>
        <dbReference type="ARBA" id="ARBA00079776"/>
    </source>
</evidence>
<dbReference type="InterPro" id="IPR014776">
    <property type="entry name" value="4pyrrole_Mease_sub2"/>
</dbReference>
<dbReference type="FunFam" id="3.30.950.10:FF:000001">
    <property type="entry name" value="Siroheme synthase"/>
    <property type="match status" value="1"/>
</dbReference>
<dbReference type="CDD" id="cd11642">
    <property type="entry name" value="SUMT"/>
    <property type="match status" value="1"/>
</dbReference>
<evidence type="ECO:0000256" key="4">
    <source>
        <dbReference type="ARBA" id="ARBA00022603"/>
    </source>
</evidence>
<keyword evidence="6" id="KW-0949">S-adenosyl-L-methionine</keyword>
<evidence type="ECO:0000256" key="7">
    <source>
        <dbReference type="ARBA" id="ARBA00023244"/>
    </source>
</evidence>
<dbReference type="Proteomes" id="UP000266016">
    <property type="component" value="Unassembled WGS sequence"/>
</dbReference>
<organism evidence="11 12">
    <name type="scientific">Peribacillus asahii</name>
    <dbReference type="NCBI Taxonomy" id="228899"/>
    <lineage>
        <taxon>Bacteria</taxon>
        <taxon>Bacillati</taxon>
        <taxon>Bacillota</taxon>
        <taxon>Bacilli</taxon>
        <taxon>Bacillales</taxon>
        <taxon>Bacillaceae</taxon>
        <taxon>Peribacillus</taxon>
    </lineage>
</organism>
<evidence type="ECO:0000256" key="5">
    <source>
        <dbReference type="ARBA" id="ARBA00022679"/>
    </source>
</evidence>
<proteinExistence type="inferred from homology"/>
<sequence>MGKVYLVGAGPGDPDLITIKALKCIREADIILYDRLVNKCLLEEAKPDATLIYCGKLPNNHTMKQEAINALLVQCGKQDKVVTRLKGGDPFVFGRGAEEAESLVENGIPFEIVPGITSGIAAPAYAGIPVTHREYGNSFAVITGHGVKGKPDDINWEGLAKGVDTLVVYMGVGNLSYICQSLINHGKSTDTPIALVHWGTKAEQRTVTGTLSTIVEVVKEKKIENPSMIIIGEVVKVREKIAWFKEANLVESKWFLEEESV</sequence>
<evidence type="ECO:0000256" key="3">
    <source>
        <dbReference type="ARBA" id="ARBA00018323"/>
    </source>
</evidence>
<protein>
    <recommendedName>
        <fullName evidence="3">Uroporphyrinogen-III C-methyltransferase</fullName>
        <ecNumber evidence="2">2.1.1.107</ecNumber>
    </recommendedName>
    <alternativeName>
        <fullName evidence="8">Uroporphyrinogen III methylase</fullName>
    </alternativeName>
</protein>
<dbReference type="InterPro" id="IPR006366">
    <property type="entry name" value="CobA/CysG_C"/>
</dbReference>
<evidence type="ECO:0000256" key="1">
    <source>
        <dbReference type="ARBA" id="ARBA00005879"/>
    </source>
</evidence>
<comment type="caution">
    <text evidence="11">The sequence shown here is derived from an EMBL/GenBank/DDBJ whole genome shotgun (WGS) entry which is preliminary data.</text>
</comment>
<evidence type="ECO:0000256" key="9">
    <source>
        <dbReference type="RuleBase" id="RU003960"/>
    </source>
</evidence>
<dbReference type="InterPro" id="IPR050161">
    <property type="entry name" value="Siro_Cobalamin_biosynth"/>
</dbReference>
<dbReference type="SUPFAM" id="SSF53790">
    <property type="entry name" value="Tetrapyrrole methylase"/>
    <property type="match status" value="1"/>
</dbReference>
<evidence type="ECO:0000256" key="6">
    <source>
        <dbReference type="ARBA" id="ARBA00022691"/>
    </source>
</evidence>
<reference evidence="11 12" key="1">
    <citation type="submission" date="2018-08" db="EMBL/GenBank/DDBJ databases">
        <title>Bacillus jemisoniae sp. nov., Bacillus chryseoplanitiae sp. nov., Bacillus resnikiae sp. nov., and Bacillus frankliniae sp. nov., isolated from Viking spacecraft and associated surfaces.</title>
        <authorList>
            <person name="Seuylemezian A."/>
            <person name="Vaishampayan P."/>
        </authorList>
    </citation>
    <scope>NUCLEOTIDE SEQUENCE [LARGE SCALE GENOMIC DNA]</scope>
    <source>
        <strain evidence="11 12">MA001</strain>
    </source>
</reference>
<dbReference type="RefSeq" id="WP_119115977.1">
    <property type="nucleotide sequence ID" value="NZ_QWVS01000008.1"/>
</dbReference>
<dbReference type="GO" id="GO:0032259">
    <property type="term" value="P:methylation"/>
    <property type="evidence" value="ECO:0007669"/>
    <property type="project" value="UniProtKB-KW"/>
</dbReference>
<dbReference type="Pfam" id="PF00590">
    <property type="entry name" value="TP_methylase"/>
    <property type="match status" value="1"/>
</dbReference>
<name>A0A398BKF3_9BACI</name>
<dbReference type="PANTHER" id="PTHR45790:SF3">
    <property type="entry name" value="S-ADENOSYL-L-METHIONINE-DEPENDENT UROPORPHYRINOGEN III METHYLTRANSFERASE, CHLOROPLASTIC"/>
    <property type="match status" value="1"/>
</dbReference>
<accession>A0A398BKF3</accession>
<dbReference type="InterPro" id="IPR014777">
    <property type="entry name" value="4pyrrole_Mease_sub1"/>
</dbReference>
<comment type="similarity">
    <text evidence="1 9">Belongs to the precorrin methyltransferase family.</text>
</comment>